<dbReference type="InParanoid" id="G0MD53"/>
<feature type="region of interest" description="Disordered" evidence="2">
    <location>
        <begin position="427"/>
        <end position="454"/>
    </location>
</feature>
<feature type="compositionally biased region" description="Polar residues" evidence="2">
    <location>
        <begin position="68"/>
        <end position="79"/>
    </location>
</feature>
<proteinExistence type="predicted"/>
<feature type="compositionally biased region" description="Pro residues" evidence="2">
    <location>
        <begin position="216"/>
        <end position="225"/>
    </location>
</feature>
<dbReference type="AlphaFoldDB" id="G0MD53"/>
<feature type="compositionally biased region" description="Polar residues" evidence="2">
    <location>
        <begin position="445"/>
        <end position="454"/>
    </location>
</feature>
<dbReference type="HOGENOM" id="CLU_329352_0_0_1"/>
<sequence>MNPNQPFNWTGADGFAQGPLTRNPRQAPPPQQRIPDTRSAPQNPYRNVVRQDQPLQFYSPAAAHAGTGSAQVSRNNGIPRQTPPPQNRTHAARPMAQQATVMYAPLNGIGAQAYPGQYRNAQVRAETPQMVQHNVPGPSNGIRRPAPPPPYHQNPEPSGMAQSTQMAHEYRQSATPAGPFHQQATRSQPVTAQHEETYRQGPLMPTSRPVQLMPQPLLPQGPPQLPHHRQPQQQQQQQGQGVPRDNYMAQYFKNQKQHKADEARRQARELKKKEEAEKAAAESRRKREEEQQREQRRRAQFQAKYNSSDMNNMWIYGSDTNHQSTSGVQNLPVVPVDCFLVEDTEEVIGDGSEEHPGQPRGEEKKPGQMSELDQVKLFLSEQRGQDATELEKYDDADIMRTIMESSCENPETKEDIFKGLKKLEEEIEQKERAPASVNPSLPRRSATSVQPPSISPNTAQALSLGGTGPLLPNQGRKIKIFSFLSKKNQLSDYTSPQAPPSLASTSGQSGTNVTPPAHVTPPNPQVFPNMAPGQLYPQFPPAPMPPNLFSSQHHMQQGQHFIYPQNQEDHNVIVQRLQDRMMEYANQVRLKDVEIETLKNVVEMRDQEIERLRKELEAARATQNTSSSLPFHVPLAPSASGGSSTALKRGAVDNVAEIPEKICRVKEEPRDSERWVEETPEEAWRNHVQMMMKKEPEDVQHPVPQPAPFFPFPFQHAVVGQQPIQLLPNSAFSTSDVIVDNYFQRLAPQRIQTFDVALGVWTHRFSEPLLNRLVRQRPGQGFELWGLKIQNLNFAPFLFNPQSQSKRVPQLVSFWTFTKNYSIELRISDSSDFTRLNADEKGKWKAFKEVLTEFVTEQFQAGLIFRPGMKPE</sequence>
<feature type="compositionally biased region" description="Low complexity" evidence="2">
    <location>
        <begin position="231"/>
        <end position="244"/>
    </location>
</feature>
<evidence type="ECO:0000313" key="4">
    <source>
        <dbReference type="Proteomes" id="UP000008068"/>
    </source>
</evidence>
<feature type="region of interest" description="Disordered" evidence="2">
    <location>
        <begin position="349"/>
        <end position="369"/>
    </location>
</feature>
<reference evidence="4" key="1">
    <citation type="submission" date="2011-07" db="EMBL/GenBank/DDBJ databases">
        <authorList>
            <consortium name="Caenorhabditis brenneri Sequencing and Analysis Consortium"/>
            <person name="Wilson R.K."/>
        </authorList>
    </citation>
    <scope>NUCLEOTIDE SEQUENCE [LARGE SCALE GENOMIC DNA]</scope>
    <source>
        <strain evidence="4">PB2801</strain>
    </source>
</reference>
<name>G0MD53_CAEBE</name>
<keyword evidence="1" id="KW-0175">Coiled coil</keyword>
<feature type="compositionally biased region" description="Polar residues" evidence="2">
    <location>
        <begin position="491"/>
        <end position="514"/>
    </location>
</feature>
<evidence type="ECO:0000313" key="3">
    <source>
        <dbReference type="EMBL" id="EGT49717.1"/>
    </source>
</evidence>
<keyword evidence="4" id="KW-1185">Reference proteome</keyword>
<organism evidence="4">
    <name type="scientific">Caenorhabditis brenneri</name>
    <name type="common">Nematode worm</name>
    <dbReference type="NCBI Taxonomy" id="135651"/>
    <lineage>
        <taxon>Eukaryota</taxon>
        <taxon>Metazoa</taxon>
        <taxon>Ecdysozoa</taxon>
        <taxon>Nematoda</taxon>
        <taxon>Chromadorea</taxon>
        <taxon>Rhabditida</taxon>
        <taxon>Rhabditina</taxon>
        <taxon>Rhabditomorpha</taxon>
        <taxon>Rhabditoidea</taxon>
        <taxon>Rhabditidae</taxon>
        <taxon>Peloderinae</taxon>
        <taxon>Caenorhabditis</taxon>
    </lineage>
</organism>
<feature type="compositionally biased region" description="Polar residues" evidence="2">
    <location>
        <begin position="182"/>
        <end position="191"/>
    </location>
</feature>
<evidence type="ECO:0000256" key="2">
    <source>
        <dbReference type="SAM" id="MobiDB-lite"/>
    </source>
</evidence>
<feature type="region of interest" description="Disordered" evidence="2">
    <location>
        <begin position="131"/>
        <end position="305"/>
    </location>
</feature>
<protein>
    <submittedName>
        <fullName evidence="3">Uncharacterized protein</fullName>
    </submittedName>
</protein>
<feature type="compositionally biased region" description="Basic and acidic residues" evidence="2">
    <location>
        <begin position="352"/>
        <end position="366"/>
    </location>
</feature>
<feature type="coiled-coil region" evidence="1">
    <location>
        <begin position="595"/>
        <end position="622"/>
    </location>
</feature>
<dbReference type="Proteomes" id="UP000008068">
    <property type="component" value="Unassembled WGS sequence"/>
</dbReference>
<evidence type="ECO:0000256" key="1">
    <source>
        <dbReference type="SAM" id="Coils"/>
    </source>
</evidence>
<feature type="compositionally biased region" description="Basic and acidic residues" evidence="2">
    <location>
        <begin position="258"/>
        <end position="294"/>
    </location>
</feature>
<feature type="region of interest" description="Disordered" evidence="2">
    <location>
        <begin position="1"/>
        <end position="94"/>
    </location>
</feature>
<feature type="region of interest" description="Disordered" evidence="2">
    <location>
        <begin position="491"/>
        <end position="515"/>
    </location>
</feature>
<dbReference type="EMBL" id="GL379790">
    <property type="protein sequence ID" value="EGT49717.1"/>
    <property type="molecule type" value="Genomic_DNA"/>
</dbReference>
<accession>G0MD53</accession>
<gene>
    <name evidence="3" type="ORF">CAEBREN_05002</name>
</gene>